<keyword evidence="2" id="KW-1185">Reference proteome</keyword>
<proteinExistence type="predicted"/>
<dbReference type="PROSITE" id="PS51257">
    <property type="entry name" value="PROKAR_LIPOPROTEIN"/>
    <property type="match status" value="1"/>
</dbReference>
<gene>
    <name evidence="1" type="ORF">MTP09_00455</name>
</gene>
<dbReference type="Proteomes" id="UP000831460">
    <property type="component" value="Chromosome"/>
</dbReference>
<dbReference type="EMBL" id="CP094532">
    <property type="protein sequence ID" value="UOE41152.1"/>
    <property type="molecule type" value="Genomic_DNA"/>
</dbReference>
<protein>
    <recommendedName>
        <fullName evidence="3">DUF4369 domain-containing protein</fullName>
    </recommendedName>
</protein>
<sequence length="120" mass="13251">MKYSVIFCFFLFLTVFVGCDRANENNSRIYVEGKIVGSNLDEVFISIINNNFVIGEARPESSGSFVVSGPKDSSVSSLKLNKKIKSFSASKPGCQISADAYKIIIPNEITYIVLNEIILQ</sequence>
<reference evidence="1 2" key="1">
    <citation type="submission" date="2022-03" db="EMBL/GenBank/DDBJ databases">
        <title>Chryseobacterium sp. isolated from particulate matters in swine house.</title>
        <authorList>
            <person name="Won M."/>
            <person name="Kim S.-J."/>
            <person name="Kwon S.-W."/>
        </authorList>
    </citation>
    <scope>NUCLEOTIDE SEQUENCE [LARGE SCALE GENOMIC DNA]</scope>
    <source>
        <strain evidence="1 2">SC2-2</strain>
    </source>
</reference>
<evidence type="ECO:0008006" key="3">
    <source>
        <dbReference type="Google" id="ProtNLM"/>
    </source>
</evidence>
<name>A0ABY4BPM0_9FLAO</name>
<organism evidence="1 2">
    <name type="scientific">Chryseobacterium suipulveris</name>
    <dbReference type="NCBI Taxonomy" id="2929800"/>
    <lineage>
        <taxon>Bacteria</taxon>
        <taxon>Pseudomonadati</taxon>
        <taxon>Bacteroidota</taxon>
        <taxon>Flavobacteriia</taxon>
        <taxon>Flavobacteriales</taxon>
        <taxon>Weeksellaceae</taxon>
        <taxon>Chryseobacterium group</taxon>
        <taxon>Chryseobacterium</taxon>
    </lineage>
</organism>
<evidence type="ECO:0000313" key="2">
    <source>
        <dbReference type="Proteomes" id="UP000831460"/>
    </source>
</evidence>
<accession>A0ABY4BPM0</accession>
<evidence type="ECO:0000313" key="1">
    <source>
        <dbReference type="EMBL" id="UOE41152.1"/>
    </source>
</evidence>
<dbReference type="RefSeq" id="WP_243549625.1">
    <property type="nucleotide sequence ID" value="NZ_CP094532.1"/>
</dbReference>